<keyword evidence="4" id="KW-0804">Transcription</keyword>
<dbReference type="GO" id="GO:0003700">
    <property type="term" value="F:DNA-binding transcription factor activity"/>
    <property type="evidence" value="ECO:0007669"/>
    <property type="project" value="InterPro"/>
</dbReference>
<comment type="similarity">
    <text evidence="1">Belongs to the LysR transcriptional regulatory family.</text>
</comment>
<dbReference type="SUPFAM" id="SSF46785">
    <property type="entry name" value="Winged helix' DNA-binding domain"/>
    <property type="match status" value="1"/>
</dbReference>
<accession>A0A840NIL8</accession>
<proteinExistence type="inferred from homology"/>
<gene>
    <name evidence="6" type="ORF">BJ969_002963</name>
</gene>
<evidence type="ECO:0000313" key="7">
    <source>
        <dbReference type="Proteomes" id="UP000580474"/>
    </source>
</evidence>
<dbReference type="RefSeq" id="WP_184479495.1">
    <property type="nucleotide sequence ID" value="NZ_JACHIV010000001.1"/>
</dbReference>
<dbReference type="FunFam" id="1.10.10.10:FF:000001">
    <property type="entry name" value="LysR family transcriptional regulator"/>
    <property type="match status" value="1"/>
</dbReference>
<dbReference type="Proteomes" id="UP000580474">
    <property type="component" value="Unassembled WGS sequence"/>
</dbReference>
<evidence type="ECO:0000256" key="4">
    <source>
        <dbReference type="ARBA" id="ARBA00023163"/>
    </source>
</evidence>
<dbReference type="CDD" id="cd08423">
    <property type="entry name" value="PBP2_LTTR_like_6"/>
    <property type="match status" value="1"/>
</dbReference>
<evidence type="ECO:0000313" key="6">
    <source>
        <dbReference type="EMBL" id="MBB5069875.1"/>
    </source>
</evidence>
<keyword evidence="7" id="KW-1185">Reference proteome</keyword>
<keyword evidence="3 6" id="KW-0238">DNA-binding</keyword>
<organism evidence="6 7">
    <name type="scientific">Saccharopolyspora gloriosae</name>
    <dbReference type="NCBI Taxonomy" id="455344"/>
    <lineage>
        <taxon>Bacteria</taxon>
        <taxon>Bacillati</taxon>
        <taxon>Actinomycetota</taxon>
        <taxon>Actinomycetes</taxon>
        <taxon>Pseudonocardiales</taxon>
        <taxon>Pseudonocardiaceae</taxon>
        <taxon>Saccharopolyspora</taxon>
    </lineage>
</organism>
<dbReference type="InterPro" id="IPR005119">
    <property type="entry name" value="LysR_subst-bd"/>
</dbReference>
<dbReference type="PANTHER" id="PTHR30346">
    <property type="entry name" value="TRANSCRIPTIONAL DUAL REGULATOR HCAR-RELATED"/>
    <property type="match status" value="1"/>
</dbReference>
<dbReference type="GO" id="GO:0003677">
    <property type="term" value="F:DNA binding"/>
    <property type="evidence" value="ECO:0007669"/>
    <property type="project" value="UniProtKB-KW"/>
</dbReference>
<dbReference type="SUPFAM" id="SSF53850">
    <property type="entry name" value="Periplasmic binding protein-like II"/>
    <property type="match status" value="1"/>
</dbReference>
<dbReference type="Pfam" id="PF00126">
    <property type="entry name" value="HTH_1"/>
    <property type="match status" value="1"/>
</dbReference>
<dbReference type="AlphaFoldDB" id="A0A840NIL8"/>
<dbReference type="GO" id="GO:0032993">
    <property type="term" value="C:protein-DNA complex"/>
    <property type="evidence" value="ECO:0007669"/>
    <property type="project" value="TreeGrafter"/>
</dbReference>
<dbReference type="Gene3D" id="1.10.10.10">
    <property type="entry name" value="Winged helix-like DNA-binding domain superfamily/Winged helix DNA-binding domain"/>
    <property type="match status" value="1"/>
</dbReference>
<evidence type="ECO:0000256" key="3">
    <source>
        <dbReference type="ARBA" id="ARBA00023125"/>
    </source>
</evidence>
<dbReference type="PANTHER" id="PTHR30346:SF29">
    <property type="entry name" value="LYSR SUBSTRATE-BINDING"/>
    <property type="match status" value="1"/>
</dbReference>
<dbReference type="EMBL" id="JACHIV010000001">
    <property type="protein sequence ID" value="MBB5069875.1"/>
    <property type="molecule type" value="Genomic_DNA"/>
</dbReference>
<name>A0A840NIL8_9PSEU</name>
<dbReference type="Gene3D" id="3.40.190.10">
    <property type="entry name" value="Periplasmic binding protein-like II"/>
    <property type="match status" value="2"/>
</dbReference>
<reference evidence="6 7" key="1">
    <citation type="submission" date="2020-08" db="EMBL/GenBank/DDBJ databases">
        <title>Sequencing the genomes of 1000 actinobacteria strains.</title>
        <authorList>
            <person name="Klenk H.-P."/>
        </authorList>
    </citation>
    <scope>NUCLEOTIDE SEQUENCE [LARGE SCALE GENOMIC DNA]</scope>
    <source>
        <strain evidence="6 7">DSM 45582</strain>
    </source>
</reference>
<keyword evidence="2" id="KW-0805">Transcription regulation</keyword>
<dbReference type="InterPro" id="IPR036388">
    <property type="entry name" value="WH-like_DNA-bd_sf"/>
</dbReference>
<dbReference type="InterPro" id="IPR036390">
    <property type="entry name" value="WH_DNA-bd_sf"/>
</dbReference>
<evidence type="ECO:0000256" key="1">
    <source>
        <dbReference type="ARBA" id="ARBA00009437"/>
    </source>
</evidence>
<protein>
    <submittedName>
        <fullName evidence="6">DNA-binding transcriptional LysR family regulator</fullName>
    </submittedName>
</protein>
<comment type="caution">
    <text evidence="6">The sequence shown here is derived from an EMBL/GenBank/DDBJ whole genome shotgun (WGS) entry which is preliminary data.</text>
</comment>
<dbReference type="Pfam" id="PF03466">
    <property type="entry name" value="LysR_substrate"/>
    <property type="match status" value="1"/>
</dbReference>
<feature type="domain" description="HTH lysR-type" evidence="5">
    <location>
        <begin position="2"/>
        <end position="59"/>
    </location>
</feature>
<evidence type="ECO:0000256" key="2">
    <source>
        <dbReference type="ARBA" id="ARBA00023015"/>
    </source>
</evidence>
<evidence type="ECO:0000259" key="5">
    <source>
        <dbReference type="PROSITE" id="PS50931"/>
    </source>
</evidence>
<dbReference type="PROSITE" id="PS50931">
    <property type="entry name" value="HTH_LYSR"/>
    <property type="match status" value="1"/>
</dbReference>
<sequence>MLDVRRMLLLVEVAERGSLTAAADAAGVTPSAASQQMSRLEADLGQPLLHRLPRGVRLTDAGEALVARGRAIRRELRGADADLEALARLDRGTLRLGSFPTVSASLLPPALTRFARKHPSLHVKVHSGLLAHLLDRLDTGEIELAMLWDYEWNRVDDPSLIVRHLLDDPTVLVVPANSELLEAGEIGLTDLAEQQWIIRADNHPVAEVLRRSCRRAGFEPRIGYESHDYQEAQAMVAAGLGIAIAPRLAMTNRRSDVRLVRFATGVPAPIRRILLARPANRNPTPAAAAMAEILGAVAVKFADQNLNSTQFGTVRTPHQGR</sequence>
<dbReference type="InterPro" id="IPR000847">
    <property type="entry name" value="LysR_HTH_N"/>
</dbReference>